<sequence length="392" mass="40415">MRWMRAVPAALGAGVLCCAVAAGTATADSSGTPHPVLLVNGNYDARPGERVDVNLQGVDEAQGKAGVTASSHAFTGRVHLRWYHSQWVSGYDALVTLSPTAKPGSYPLTVSIGDRVVGHDRIEVSPGQAPRFTVAGVPGGQVVRPGQRISLRWDDLHPGQTGTDFTVSSRALPGSVRLEHDDATDFYDPRAFSATAKVPAGTKDGSYAFSLTGPHGERAASGSLTVRAARPGDPDYLGKVSGPAFFTPSGDPGRATTNGFTVHAGGKVDVMWHDAAPDPGETGSLTATSPAFAAPVRLAPDDSKGADGDAPRFYGTADVRADLAPGSYPVTVVSHHGRVRRSESLAVTRSLTPTKGVDAGVGGGWFGLAGGLLALGTAAVVTAVRKRRPARA</sequence>
<accession>A0ABS7QYU3</accession>
<feature type="transmembrane region" description="Helical" evidence="1">
    <location>
        <begin position="363"/>
        <end position="384"/>
    </location>
</feature>
<protein>
    <submittedName>
        <fullName evidence="3">Uncharacterized protein</fullName>
    </submittedName>
</protein>
<dbReference type="Proteomes" id="UP001198565">
    <property type="component" value="Unassembled WGS sequence"/>
</dbReference>
<gene>
    <name evidence="3" type="ORF">K7472_26615</name>
</gene>
<evidence type="ECO:0000313" key="4">
    <source>
        <dbReference type="Proteomes" id="UP001198565"/>
    </source>
</evidence>
<evidence type="ECO:0000256" key="1">
    <source>
        <dbReference type="SAM" id="Phobius"/>
    </source>
</evidence>
<reference evidence="3 4" key="1">
    <citation type="submission" date="2021-08" db="EMBL/GenBank/DDBJ databases">
        <title>Streptomyces sp. PTM05 isolated from lichen.</title>
        <authorList>
            <person name="Somphong A."/>
            <person name="Phongsopitanun W."/>
            <person name="Tanasupawat S."/>
        </authorList>
    </citation>
    <scope>NUCLEOTIDE SEQUENCE [LARGE SCALE GENOMIC DNA]</scope>
    <source>
        <strain evidence="3 4">Ptm05</strain>
    </source>
</reference>
<proteinExistence type="predicted"/>
<comment type="caution">
    <text evidence="3">The sequence shown here is derived from an EMBL/GenBank/DDBJ whole genome shotgun (WGS) entry which is preliminary data.</text>
</comment>
<name>A0ABS7QYU3_9ACTN</name>
<keyword evidence="4" id="KW-1185">Reference proteome</keyword>
<feature type="chain" id="PRO_5045797057" evidence="2">
    <location>
        <begin position="28"/>
        <end position="392"/>
    </location>
</feature>
<keyword evidence="2" id="KW-0732">Signal</keyword>
<organism evidence="3 4">
    <name type="scientific">Streptantibioticus parmotrematis</name>
    <dbReference type="NCBI Taxonomy" id="2873249"/>
    <lineage>
        <taxon>Bacteria</taxon>
        <taxon>Bacillati</taxon>
        <taxon>Actinomycetota</taxon>
        <taxon>Actinomycetes</taxon>
        <taxon>Kitasatosporales</taxon>
        <taxon>Streptomycetaceae</taxon>
        <taxon>Streptantibioticus</taxon>
    </lineage>
</organism>
<keyword evidence="1" id="KW-0472">Membrane</keyword>
<evidence type="ECO:0000256" key="2">
    <source>
        <dbReference type="SAM" id="SignalP"/>
    </source>
</evidence>
<dbReference type="RefSeq" id="WP_222981115.1">
    <property type="nucleotide sequence ID" value="NZ_JAINVZ010000024.1"/>
</dbReference>
<dbReference type="EMBL" id="JAINVZ010000024">
    <property type="protein sequence ID" value="MBY8888387.1"/>
    <property type="molecule type" value="Genomic_DNA"/>
</dbReference>
<keyword evidence="1" id="KW-0812">Transmembrane</keyword>
<evidence type="ECO:0000313" key="3">
    <source>
        <dbReference type="EMBL" id="MBY8888387.1"/>
    </source>
</evidence>
<feature type="signal peptide" evidence="2">
    <location>
        <begin position="1"/>
        <end position="27"/>
    </location>
</feature>
<keyword evidence="1" id="KW-1133">Transmembrane helix</keyword>